<dbReference type="STRING" id="7574.A0A1S3KDP7"/>
<proteinExistence type="inferred from homology"/>
<dbReference type="GO" id="GO:0004657">
    <property type="term" value="F:proline dehydrogenase activity"/>
    <property type="evidence" value="ECO:0007669"/>
    <property type="project" value="UniProtKB-EC"/>
</dbReference>
<keyword evidence="10" id="KW-1185">Reference proteome</keyword>
<comment type="cofactor">
    <cofactor evidence="1 8">
        <name>FAD</name>
        <dbReference type="ChEBI" id="CHEBI:57692"/>
    </cofactor>
</comment>
<dbReference type="InterPro" id="IPR015659">
    <property type="entry name" value="Proline_oxidase"/>
</dbReference>
<feature type="domain" description="Proline dehydrogenase" evidence="9">
    <location>
        <begin position="187"/>
        <end position="460"/>
    </location>
</feature>
<dbReference type="GeneID" id="106181047"/>
<gene>
    <name evidence="11" type="primary">LOC106181047</name>
</gene>
<evidence type="ECO:0000256" key="2">
    <source>
        <dbReference type="ARBA" id="ARBA00005869"/>
    </source>
</evidence>
<comment type="function">
    <text evidence="8">Converts proline to delta-1-pyrroline-5-carboxylate.</text>
</comment>
<keyword evidence="6 8" id="KW-0642">Proline metabolism</keyword>
<comment type="catalytic activity">
    <reaction evidence="7">
        <text>trans-4-hydroxy-L-proline + a quinone = (3R,5S)-1-pyrroline-3-hydroxy-5-carboxylate + a quinol + H(+)</text>
        <dbReference type="Rhea" id="RHEA:52512"/>
        <dbReference type="ChEBI" id="CHEBI:15378"/>
        <dbReference type="ChEBI" id="CHEBI:24646"/>
        <dbReference type="ChEBI" id="CHEBI:58375"/>
        <dbReference type="ChEBI" id="CHEBI:62612"/>
        <dbReference type="ChEBI" id="CHEBI:132124"/>
        <dbReference type="EC" id="1.5.5.3"/>
    </reaction>
</comment>
<dbReference type="AlphaFoldDB" id="A0A1S3KDP7"/>
<dbReference type="SUPFAM" id="SSF51730">
    <property type="entry name" value="FAD-linked oxidoreductase"/>
    <property type="match status" value="1"/>
</dbReference>
<sequence length="482" mass="54395">MYLHIFSLFRKFSRPFGNAAYERVKLARVLSVQHRCKAVAAYETNGKKESLGEADPAIATLDLNFTDHQNAFKTKTTWELCRALLVLRLCSFDRLVDNSLQLFRLGQKVLGERPFRALVKPIFYDQFVAGDDHRSIGQTVSIMQKAGLTPLLAVCIEDGPTGEVGYDANLTTILDCIQMASELSKGRPMIQLKVTALMPAELLITLSKMYTYGGISIEQVAEAMYTPSLLYEVEGLPEAEIRQWCRGLERLREAGEFAQRKGVYILVDAEYTHMNPGISLAALAMMLNFNKDIPLIWNTYQCYLKEAYNAITADYATIMDKGLCFGAKIVRGAYINCEEEYAKRQGVPNPVCDSYKDTSSSYNRVVETMLHNISHCGEKCNIIVASHNEESVRKAIQGMEKLGIARDSGLVYFGQLLGMCDQVSYPLGQAGYQIYKSLPYGTVEETLPYLSRRAQENKSVLMGARKERSLLQRELRRRFLRF</sequence>
<evidence type="ECO:0000259" key="9">
    <source>
        <dbReference type="Pfam" id="PF01619"/>
    </source>
</evidence>
<dbReference type="EC" id="1.5.5.2" evidence="8"/>
<protein>
    <recommendedName>
        <fullName evidence="8">Proline dehydrogenase</fullName>
        <ecNumber evidence="8">1.5.5.2</ecNumber>
    </recommendedName>
</protein>
<evidence type="ECO:0000313" key="10">
    <source>
        <dbReference type="Proteomes" id="UP000085678"/>
    </source>
</evidence>
<dbReference type="OrthoDB" id="5464at2759"/>
<dbReference type="GO" id="GO:0071949">
    <property type="term" value="F:FAD binding"/>
    <property type="evidence" value="ECO:0007669"/>
    <property type="project" value="TreeGrafter"/>
</dbReference>
<comment type="catalytic activity">
    <reaction evidence="8">
        <text>L-proline + a quinone = (S)-1-pyrroline-5-carboxylate + a quinol + H(+)</text>
        <dbReference type="Rhea" id="RHEA:23784"/>
        <dbReference type="ChEBI" id="CHEBI:15378"/>
        <dbReference type="ChEBI" id="CHEBI:17388"/>
        <dbReference type="ChEBI" id="CHEBI:24646"/>
        <dbReference type="ChEBI" id="CHEBI:60039"/>
        <dbReference type="ChEBI" id="CHEBI:132124"/>
        <dbReference type="EC" id="1.5.5.2"/>
    </reaction>
</comment>
<organism evidence="10 11">
    <name type="scientific">Lingula anatina</name>
    <name type="common">Brachiopod</name>
    <name type="synonym">Lingula unguis</name>
    <dbReference type="NCBI Taxonomy" id="7574"/>
    <lineage>
        <taxon>Eukaryota</taxon>
        <taxon>Metazoa</taxon>
        <taxon>Spiralia</taxon>
        <taxon>Lophotrochozoa</taxon>
        <taxon>Brachiopoda</taxon>
        <taxon>Linguliformea</taxon>
        <taxon>Lingulata</taxon>
        <taxon>Lingulida</taxon>
        <taxon>Linguloidea</taxon>
        <taxon>Lingulidae</taxon>
        <taxon>Lingula</taxon>
    </lineage>
</organism>
<dbReference type="InterPro" id="IPR029041">
    <property type="entry name" value="FAD-linked_oxidoreductase-like"/>
</dbReference>
<name>A0A1S3KDP7_LINAN</name>
<keyword evidence="5 8" id="KW-0560">Oxidoreductase</keyword>
<evidence type="ECO:0000256" key="6">
    <source>
        <dbReference type="ARBA" id="ARBA00023062"/>
    </source>
</evidence>
<reference evidence="11" key="1">
    <citation type="submission" date="2025-08" db="UniProtKB">
        <authorList>
            <consortium name="RefSeq"/>
        </authorList>
    </citation>
    <scope>IDENTIFICATION</scope>
    <source>
        <tissue evidence="11">Gonads</tissue>
    </source>
</reference>
<dbReference type="KEGG" id="lak:106181047"/>
<evidence type="ECO:0000313" key="11">
    <source>
        <dbReference type="RefSeq" id="XP_013420750.1"/>
    </source>
</evidence>
<evidence type="ECO:0000256" key="1">
    <source>
        <dbReference type="ARBA" id="ARBA00001974"/>
    </source>
</evidence>
<evidence type="ECO:0000256" key="3">
    <source>
        <dbReference type="ARBA" id="ARBA00022630"/>
    </source>
</evidence>
<keyword evidence="3 8" id="KW-0285">Flavoprotein</keyword>
<evidence type="ECO:0000256" key="8">
    <source>
        <dbReference type="RuleBase" id="RU364054"/>
    </source>
</evidence>
<dbReference type="GO" id="GO:0005739">
    <property type="term" value="C:mitochondrion"/>
    <property type="evidence" value="ECO:0007669"/>
    <property type="project" value="TreeGrafter"/>
</dbReference>
<comment type="similarity">
    <text evidence="2 8">Belongs to the proline oxidase family.</text>
</comment>
<evidence type="ECO:0000256" key="7">
    <source>
        <dbReference type="ARBA" id="ARBA00048242"/>
    </source>
</evidence>
<dbReference type="Gene3D" id="3.20.20.220">
    <property type="match status" value="1"/>
</dbReference>
<dbReference type="Proteomes" id="UP000085678">
    <property type="component" value="Unplaced"/>
</dbReference>
<dbReference type="PANTHER" id="PTHR13914:SF29">
    <property type="entry name" value="HYDROXYPROLINE DEHYDROGENASE"/>
    <property type="match status" value="1"/>
</dbReference>
<dbReference type="RefSeq" id="XP_013420750.1">
    <property type="nucleotide sequence ID" value="XM_013565296.1"/>
</dbReference>
<dbReference type="InterPro" id="IPR002872">
    <property type="entry name" value="Proline_DH_dom"/>
</dbReference>
<dbReference type="Pfam" id="PF01619">
    <property type="entry name" value="Pro_dh"/>
    <property type="match status" value="1"/>
</dbReference>
<accession>A0A1S3KDP7</accession>
<evidence type="ECO:0000256" key="4">
    <source>
        <dbReference type="ARBA" id="ARBA00022827"/>
    </source>
</evidence>
<dbReference type="PANTHER" id="PTHR13914">
    <property type="entry name" value="PROLINE OXIDASE"/>
    <property type="match status" value="1"/>
</dbReference>
<dbReference type="GO" id="GO:0010133">
    <property type="term" value="P:L-proline catabolic process to L-glutamate"/>
    <property type="evidence" value="ECO:0007669"/>
    <property type="project" value="TreeGrafter"/>
</dbReference>
<keyword evidence="4 8" id="KW-0274">FAD</keyword>
<dbReference type="InParanoid" id="A0A1S3KDP7"/>
<evidence type="ECO:0000256" key="5">
    <source>
        <dbReference type="ARBA" id="ARBA00023002"/>
    </source>
</evidence>